<organism evidence="3 4">
    <name type="scientific">Liparis tanakae</name>
    <name type="common">Tanaka's snailfish</name>
    <dbReference type="NCBI Taxonomy" id="230148"/>
    <lineage>
        <taxon>Eukaryota</taxon>
        <taxon>Metazoa</taxon>
        <taxon>Chordata</taxon>
        <taxon>Craniata</taxon>
        <taxon>Vertebrata</taxon>
        <taxon>Euteleostomi</taxon>
        <taxon>Actinopterygii</taxon>
        <taxon>Neopterygii</taxon>
        <taxon>Teleostei</taxon>
        <taxon>Neoteleostei</taxon>
        <taxon>Acanthomorphata</taxon>
        <taxon>Eupercaria</taxon>
        <taxon>Perciformes</taxon>
        <taxon>Cottioidei</taxon>
        <taxon>Cottales</taxon>
        <taxon>Liparidae</taxon>
        <taxon>Liparis</taxon>
    </lineage>
</organism>
<evidence type="ECO:0000259" key="2">
    <source>
        <dbReference type="Pfam" id="PF14973"/>
    </source>
</evidence>
<dbReference type="AlphaFoldDB" id="A0A4Z2GK67"/>
<dbReference type="CDD" id="cd11657">
    <property type="entry name" value="TIN2_N"/>
    <property type="match status" value="1"/>
</dbReference>
<reference evidence="3 4" key="1">
    <citation type="submission" date="2019-03" db="EMBL/GenBank/DDBJ databases">
        <title>First draft genome of Liparis tanakae, snailfish: a comprehensive survey of snailfish specific genes.</title>
        <authorList>
            <person name="Kim W."/>
            <person name="Song I."/>
            <person name="Jeong J.-H."/>
            <person name="Kim D."/>
            <person name="Kim S."/>
            <person name="Ryu S."/>
            <person name="Song J.Y."/>
            <person name="Lee S.K."/>
        </authorList>
    </citation>
    <scope>NUCLEOTIDE SEQUENCE [LARGE SCALE GENOMIC DNA]</scope>
    <source>
        <tissue evidence="3">Muscle</tissue>
    </source>
</reference>
<dbReference type="EMBL" id="SRLO01000501">
    <property type="protein sequence ID" value="TNN53958.1"/>
    <property type="molecule type" value="Genomic_DNA"/>
</dbReference>
<dbReference type="PANTHER" id="PTHR15512">
    <property type="entry name" value="TERF1-INTERACTING NUCLEAR FACTOR 2"/>
    <property type="match status" value="1"/>
</dbReference>
<gene>
    <name evidence="3" type="ORF">EYF80_035856</name>
</gene>
<feature type="domain" description="TERF1-interacting nuclear factor 2 N-terminal" evidence="2">
    <location>
        <begin position="89"/>
        <end position="144"/>
    </location>
</feature>
<dbReference type="InterPro" id="IPR039098">
    <property type="entry name" value="TINF2"/>
</dbReference>
<proteinExistence type="predicted"/>
<dbReference type="PANTHER" id="PTHR15512:SF2">
    <property type="match status" value="1"/>
</dbReference>
<name>A0A4Z2GK67_9TELE</name>
<evidence type="ECO:0000313" key="3">
    <source>
        <dbReference type="EMBL" id="TNN53958.1"/>
    </source>
</evidence>
<protein>
    <recommendedName>
        <fullName evidence="2">TERF1-interacting nuclear factor 2 N-terminal domain-containing protein</fullName>
    </recommendedName>
</protein>
<dbReference type="GO" id="GO:0016233">
    <property type="term" value="P:telomere capping"/>
    <property type="evidence" value="ECO:0007669"/>
    <property type="project" value="InterPro"/>
</dbReference>
<keyword evidence="4" id="KW-1185">Reference proteome</keyword>
<accession>A0A4Z2GK67</accession>
<feature type="chain" id="PRO_5021421549" description="TERF1-interacting nuclear factor 2 N-terminal domain-containing protein" evidence="1">
    <location>
        <begin position="30"/>
        <end position="148"/>
    </location>
</feature>
<feature type="domain" description="TERF1-interacting nuclear factor 2 N-terminal" evidence="2">
    <location>
        <begin position="32"/>
        <end position="77"/>
    </location>
</feature>
<sequence>MRHVSEKTAPPLPWSCLRLLVPPLRLLSAAVWETVQQKVVANYGLLDDFVTAVTKIVPELLNPRQRRLLSLGLRAQVSDSGAGSCAPSILGLIHTLLKDPEERRHFFQDVFPVTFGDKYSEDIQMFVEIFLLRLEKLLPVPNHKRGYK</sequence>
<dbReference type="OrthoDB" id="427030at2759"/>
<dbReference type="InterPro" id="IPR029400">
    <property type="entry name" value="TINF2_N"/>
</dbReference>
<dbReference type="GO" id="GO:1904356">
    <property type="term" value="P:regulation of telomere maintenance via telomere lengthening"/>
    <property type="evidence" value="ECO:0007669"/>
    <property type="project" value="TreeGrafter"/>
</dbReference>
<dbReference type="Proteomes" id="UP000314294">
    <property type="component" value="Unassembled WGS sequence"/>
</dbReference>
<evidence type="ECO:0000313" key="4">
    <source>
        <dbReference type="Proteomes" id="UP000314294"/>
    </source>
</evidence>
<dbReference type="Pfam" id="PF14973">
    <property type="entry name" value="TINF2_N"/>
    <property type="match status" value="2"/>
</dbReference>
<comment type="caution">
    <text evidence="3">The sequence shown here is derived from an EMBL/GenBank/DDBJ whole genome shotgun (WGS) entry which is preliminary data.</text>
</comment>
<evidence type="ECO:0000256" key="1">
    <source>
        <dbReference type="SAM" id="SignalP"/>
    </source>
</evidence>
<dbReference type="GO" id="GO:0070187">
    <property type="term" value="C:shelterin complex"/>
    <property type="evidence" value="ECO:0007669"/>
    <property type="project" value="InterPro"/>
</dbReference>
<dbReference type="GO" id="GO:0042162">
    <property type="term" value="F:telomeric DNA binding"/>
    <property type="evidence" value="ECO:0007669"/>
    <property type="project" value="TreeGrafter"/>
</dbReference>
<feature type="signal peptide" evidence="1">
    <location>
        <begin position="1"/>
        <end position="29"/>
    </location>
</feature>
<keyword evidence="1" id="KW-0732">Signal</keyword>